<evidence type="ECO:0000259" key="1">
    <source>
        <dbReference type="PROSITE" id="PS51352"/>
    </source>
</evidence>
<dbReference type="InterPro" id="IPR000866">
    <property type="entry name" value="AhpC/TSA"/>
</dbReference>
<evidence type="ECO:0000313" key="4">
    <source>
        <dbReference type="Proteomes" id="UP000237819"/>
    </source>
</evidence>
<dbReference type="PANTHER" id="PTHR43640">
    <property type="entry name" value="OS07G0260300 PROTEIN"/>
    <property type="match status" value="1"/>
</dbReference>
<evidence type="ECO:0000313" key="5">
    <source>
        <dbReference type="Proteomes" id="UP000239388"/>
    </source>
</evidence>
<dbReference type="Proteomes" id="UP000237819">
    <property type="component" value="Unassembled WGS sequence"/>
</dbReference>
<dbReference type="GO" id="GO:0016491">
    <property type="term" value="F:oxidoreductase activity"/>
    <property type="evidence" value="ECO:0007669"/>
    <property type="project" value="InterPro"/>
</dbReference>
<dbReference type="Proteomes" id="UP000239388">
    <property type="component" value="Unassembled WGS sequence"/>
</dbReference>
<dbReference type="InterPro" id="IPR036249">
    <property type="entry name" value="Thioredoxin-like_sf"/>
</dbReference>
<dbReference type="CDD" id="cd02969">
    <property type="entry name" value="PRX_like1"/>
    <property type="match status" value="1"/>
</dbReference>
<dbReference type="EMBL" id="PUHZ01000026">
    <property type="protein sequence ID" value="PQO41429.1"/>
    <property type="molecule type" value="Genomic_DNA"/>
</dbReference>
<dbReference type="RefSeq" id="WP_105339253.1">
    <property type="nucleotide sequence ID" value="NZ_PUHZ01000026.1"/>
</dbReference>
<sequence length="198" mass="21450">MVKTASTMLPLGTQAPDFSLINVDGKTVSLADFAGAPALVVIFMCNHCPFVKHLADDLASFAREYQAKGAAVVAISPNDVANYPADSPEKMVAEAEERGYTFPYLYDETQEVAKAYKAACTPDFYVFDKDQKLAYRGQFDASRPGNEIAVTGEDLRKAVDIVLAGEQPSPDQAPSIGCNIKWISGAEPDYFKPQGINQ</sequence>
<dbReference type="Pfam" id="PF00578">
    <property type="entry name" value="AhpC-TSA"/>
    <property type="match status" value="1"/>
</dbReference>
<protein>
    <submittedName>
        <fullName evidence="2">Thioredoxin family protein</fullName>
    </submittedName>
</protein>
<accession>A0A2S8FT91</accession>
<dbReference type="PROSITE" id="PS51352">
    <property type="entry name" value="THIOREDOXIN_2"/>
    <property type="match status" value="1"/>
</dbReference>
<name>A0A2S8FT91_9BACT</name>
<gene>
    <name evidence="3" type="ORF">C5Y93_30410</name>
    <name evidence="2" type="ORF">C5Y98_13635</name>
</gene>
<dbReference type="Gene3D" id="3.40.30.10">
    <property type="entry name" value="Glutaredoxin"/>
    <property type="match status" value="1"/>
</dbReference>
<dbReference type="EMBL" id="PUIB01000015">
    <property type="protein sequence ID" value="PQO35402.1"/>
    <property type="molecule type" value="Genomic_DNA"/>
</dbReference>
<organism evidence="2 5">
    <name type="scientific">Blastopirellula marina</name>
    <dbReference type="NCBI Taxonomy" id="124"/>
    <lineage>
        <taxon>Bacteria</taxon>
        <taxon>Pseudomonadati</taxon>
        <taxon>Planctomycetota</taxon>
        <taxon>Planctomycetia</taxon>
        <taxon>Pirellulales</taxon>
        <taxon>Pirellulaceae</taxon>
        <taxon>Blastopirellula</taxon>
    </lineage>
</organism>
<dbReference type="SUPFAM" id="SSF52833">
    <property type="entry name" value="Thioredoxin-like"/>
    <property type="match status" value="1"/>
</dbReference>
<dbReference type="GO" id="GO:0016209">
    <property type="term" value="F:antioxidant activity"/>
    <property type="evidence" value="ECO:0007669"/>
    <property type="project" value="InterPro"/>
</dbReference>
<comment type="caution">
    <text evidence="2">The sequence shown here is derived from an EMBL/GenBank/DDBJ whole genome shotgun (WGS) entry which is preliminary data.</text>
</comment>
<dbReference type="OrthoDB" id="9809746at2"/>
<dbReference type="InterPro" id="IPR047262">
    <property type="entry name" value="PRX-like1"/>
</dbReference>
<reference evidence="4 5" key="1">
    <citation type="submission" date="2018-02" db="EMBL/GenBank/DDBJ databases">
        <title>Comparative genomes isolates from brazilian mangrove.</title>
        <authorList>
            <person name="Araujo J.E."/>
            <person name="Taketani R.G."/>
            <person name="Silva M.C.P."/>
            <person name="Loureco M.V."/>
            <person name="Andreote F.D."/>
        </authorList>
    </citation>
    <scope>NUCLEOTIDE SEQUENCE [LARGE SCALE GENOMIC DNA]</scope>
    <source>
        <strain evidence="2 5">NAP PRIS-MGV</strain>
        <strain evidence="3 4">Nap-Phe MGV</strain>
    </source>
</reference>
<dbReference type="InterPro" id="IPR013766">
    <property type="entry name" value="Thioredoxin_domain"/>
</dbReference>
<evidence type="ECO:0000313" key="3">
    <source>
        <dbReference type="EMBL" id="PQO41429.1"/>
    </source>
</evidence>
<dbReference type="PANTHER" id="PTHR43640:SF1">
    <property type="entry name" value="THIOREDOXIN-DEPENDENT PEROXIREDOXIN"/>
    <property type="match status" value="1"/>
</dbReference>
<proteinExistence type="predicted"/>
<feature type="domain" description="Thioredoxin" evidence="1">
    <location>
        <begin position="9"/>
        <end position="164"/>
    </location>
</feature>
<evidence type="ECO:0000313" key="2">
    <source>
        <dbReference type="EMBL" id="PQO35402.1"/>
    </source>
</evidence>
<dbReference type="AlphaFoldDB" id="A0A2S8FT91"/>